<protein>
    <submittedName>
        <fullName evidence="1">Uncharacterized protein</fullName>
    </submittedName>
</protein>
<dbReference type="PATRIC" id="fig|1029756.8.peg.2809"/>
<dbReference type="AlphaFoldDB" id="V5SF95"/>
<evidence type="ECO:0000313" key="2">
    <source>
        <dbReference type="Proteomes" id="UP000018542"/>
    </source>
</evidence>
<dbReference type="KEGG" id="hni:W911_13475"/>
<dbReference type="Proteomes" id="UP000018542">
    <property type="component" value="Chromosome"/>
</dbReference>
<gene>
    <name evidence="1" type="ORF">W911_13475</name>
</gene>
<keyword evidence="2" id="KW-1185">Reference proteome</keyword>
<dbReference type="STRING" id="1029756.W911_13475"/>
<name>V5SF95_9HYPH</name>
<sequence length="190" mass="20179">MRKAAHARLAVVAGLAALLALGSGVSVRALGGEAPGSGGAGAEDVTPAWDQVATIRGAAERLGQLHRAKGAKAAYDLIDACYRTHSLSSTYGEGYEICIVQDYLETRTLMKVYARMPPEMLEKLGVPSPQDLARGMTERIAHGFGQYGKSQAYADNLKKLVDQHGVPVFLALVFPEAADSIQGQQKSKPK</sequence>
<evidence type="ECO:0000313" key="1">
    <source>
        <dbReference type="EMBL" id="AHB49193.1"/>
    </source>
</evidence>
<dbReference type="RefSeq" id="WP_023788019.1">
    <property type="nucleotide sequence ID" value="NC_022997.1"/>
</dbReference>
<organism evidence="1 2">
    <name type="scientific">Hyphomicrobium nitrativorans NL23</name>
    <dbReference type="NCBI Taxonomy" id="1029756"/>
    <lineage>
        <taxon>Bacteria</taxon>
        <taxon>Pseudomonadati</taxon>
        <taxon>Pseudomonadota</taxon>
        <taxon>Alphaproteobacteria</taxon>
        <taxon>Hyphomicrobiales</taxon>
        <taxon>Hyphomicrobiaceae</taxon>
        <taxon>Hyphomicrobium</taxon>
    </lineage>
</organism>
<dbReference type="EMBL" id="CP006912">
    <property type="protein sequence ID" value="AHB49193.1"/>
    <property type="molecule type" value="Genomic_DNA"/>
</dbReference>
<reference evidence="1 2" key="1">
    <citation type="journal article" date="2014" name="Genome Announc.">
        <title>Complete Genome Sequence of Hyphomicrobium nitrativorans Strain NL23, a Denitrifying Bacterium Isolated from Biofilm of a Methanol-Fed Denitrification System Treating Seawater at the Montreal Biodome.</title>
        <authorList>
            <person name="Martineau C."/>
            <person name="Villeneuve C."/>
            <person name="Mauffrey F."/>
            <person name="Villemur R."/>
        </authorList>
    </citation>
    <scope>NUCLEOTIDE SEQUENCE [LARGE SCALE GENOMIC DNA]</scope>
    <source>
        <strain evidence="1">NL23</strain>
    </source>
</reference>
<proteinExistence type="predicted"/>
<dbReference type="HOGENOM" id="CLU_1426232_0_0_5"/>
<dbReference type="OrthoDB" id="7932453at2"/>
<accession>V5SF95</accession>